<dbReference type="STRING" id="927083.DB32_006566"/>
<dbReference type="OrthoDB" id="8671611at2"/>
<proteinExistence type="predicted"/>
<name>A0A0F6W7I7_9BACT</name>
<dbReference type="Pfam" id="PF13738">
    <property type="entry name" value="Pyr_redox_3"/>
    <property type="match status" value="1"/>
</dbReference>
<accession>A0A0F6W7I7</accession>
<dbReference type="PRINTS" id="PR00411">
    <property type="entry name" value="PNDRDTASEI"/>
</dbReference>
<dbReference type="KEGG" id="samy:DB32_006566"/>
<dbReference type="SUPFAM" id="SSF51905">
    <property type="entry name" value="FAD/NAD(P)-binding domain"/>
    <property type="match status" value="1"/>
</dbReference>
<dbReference type="PANTHER" id="PTHR43539">
    <property type="entry name" value="FLAVIN-BINDING MONOOXYGENASE-LIKE PROTEIN (AFU_ORTHOLOGUE AFUA_4G09220)"/>
    <property type="match status" value="1"/>
</dbReference>
<dbReference type="GO" id="GO:0004497">
    <property type="term" value="F:monooxygenase activity"/>
    <property type="evidence" value="ECO:0007669"/>
    <property type="project" value="TreeGrafter"/>
</dbReference>
<keyword evidence="1" id="KW-0560">Oxidoreductase</keyword>
<sequence length="482" mass="53609">MADAARRLDLAPSAPGDAGLRALEARIARDLAILDYPKRAWVPPRRTRAGTPILDVLVVGGGQGGLATAFALRRERVENVLVVDAAPAGREGPWLRFARMDTLRTPKHVLGPELGIPSLSAQAWYEAQHGDGSWDALGFVPRETWARYLAWYRQMLHLPVRNDARVGPIRWDDESACFAVPITSRGIVELVHARKIVLATGIEGSGQWWVPDMIRLGLPRARWAHTSEDVDFASLRGKRIAVLGAGASAFDNAAVALEEGAASVDLYFRRESLVRVNVYRWAEFVGFLRHHADLTDAEKWRFIHRFWSAGQLPPKATYERATRHPHFALRGGAPWTAVREQDGVVKVVTPKGTHEHDFVIVGTGFRTDLAQRPELREIEAHVARWSDRFEPPRGEHVDELLRHPYLGPSFELTERTPGEAPWLRGIFNFSFGCLLSNGLGGASISGMKYGIDRLVSGITRQLYVEDAQAHLAALEAYDVADF</sequence>
<dbReference type="GO" id="GO:0050660">
    <property type="term" value="F:flavin adenine dinucleotide binding"/>
    <property type="evidence" value="ECO:0007669"/>
    <property type="project" value="TreeGrafter"/>
</dbReference>
<evidence type="ECO:0000256" key="1">
    <source>
        <dbReference type="ARBA" id="ARBA00023002"/>
    </source>
</evidence>
<evidence type="ECO:0000313" key="3">
    <source>
        <dbReference type="Proteomes" id="UP000034883"/>
    </source>
</evidence>
<dbReference type="PANTHER" id="PTHR43539:SF91">
    <property type="entry name" value="FAD-DEPENDENT URATE HYDROXYLASE"/>
    <property type="match status" value="1"/>
</dbReference>
<gene>
    <name evidence="2" type="ORF">DB32_006566</name>
</gene>
<dbReference type="InterPro" id="IPR036188">
    <property type="entry name" value="FAD/NAD-bd_sf"/>
</dbReference>
<dbReference type="InterPro" id="IPR050982">
    <property type="entry name" value="Auxin_biosynth/cation_transpt"/>
</dbReference>
<evidence type="ECO:0000313" key="2">
    <source>
        <dbReference type="EMBL" id="AKF09417.1"/>
    </source>
</evidence>
<protein>
    <submittedName>
        <fullName evidence="2">Oxidoreductase</fullName>
    </submittedName>
</protein>
<keyword evidence="3" id="KW-1185">Reference proteome</keyword>
<dbReference type="PRINTS" id="PR00368">
    <property type="entry name" value="FADPNR"/>
</dbReference>
<dbReference type="EMBL" id="CP011125">
    <property type="protein sequence ID" value="AKF09417.1"/>
    <property type="molecule type" value="Genomic_DNA"/>
</dbReference>
<dbReference type="Proteomes" id="UP000034883">
    <property type="component" value="Chromosome"/>
</dbReference>
<dbReference type="Gene3D" id="3.50.50.60">
    <property type="entry name" value="FAD/NAD(P)-binding domain"/>
    <property type="match status" value="1"/>
</dbReference>
<organism evidence="2 3">
    <name type="scientific">Sandaracinus amylolyticus</name>
    <dbReference type="NCBI Taxonomy" id="927083"/>
    <lineage>
        <taxon>Bacteria</taxon>
        <taxon>Pseudomonadati</taxon>
        <taxon>Myxococcota</taxon>
        <taxon>Polyangia</taxon>
        <taxon>Polyangiales</taxon>
        <taxon>Sandaracinaceae</taxon>
        <taxon>Sandaracinus</taxon>
    </lineage>
</organism>
<dbReference type="AlphaFoldDB" id="A0A0F6W7I7"/>
<dbReference type="RefSeq" id="WP_053236463.1">
    <property type="nucleotide sequence ID" value="NZ_CP011125.1"/>
</dbReference>
<reference evidence="2 3" key="1">
    <citation type="submission" date="2015-03" db="EMBL/GenBank/DDBJ databases">
        <title>Genome assembly of Sandaracinus amylolyticus DSM 53668.</title>
        <authorList>
            <person name="Sharma G."/>
            <person name="Subramanian S."/>
        </authorList>
    </citation>
    <scope>NUCLEOTIDE SEQUENCE [LARGE SCALE GENOMIC DNA]</scope>
    <source>
        <strain evidence="2 3">DSM 53668</strain>
    </source>
</reference>